<dbReference type="InterPro" id="IPR024281">
    <property type="entry name" value="Phage_T7-like_viron_assmbl"/>
</dbReference>
<dbReference type="Pfam" id="PF11653">
    <property type="entry name" value="VirionAssem_T7"/>
    <property type="match status" value="1"/>
</dbReference>
<protein>
    <recommendedName>
        <fullName evidence="4">Tail assembly protein</fullName>
    </recommendedName>
</protein>
<accession>A0ABX8ERN7</accession>
<evidence type="ECO:0000313" key="3">
    <source>
        <dbReference type="Proteomes" id="UP000681155"/>
    </source>
</evidence>
<evidence type="ECO:0008006" key="4">
    <source>
        <dbReference type="Google" id="ProtNLM"/>
    </source>
</evidence>
<keyword evidence="3" id="KW-1185">Reference proteome</keyword>
<proteinExistence type="predicted"/>
<dbReference type="RefSeq" id="WP_214377287.1">
    <property type="nucleotide sequence ID" value="NZ_CP075566.1"/>
</dbReference>
<feature type="compositionally biased region" description="Polar residues" evidence="1">
    <location>
        <begin position="78"/>
        <end position="87"/>
    </location>
</feature>
<dbReference type="Proteomes" id="UP000681155">
    <property type="component" value="Chromosome"/>
</dbReference>
<evidence type="ECO:0000313" key="2">
    <source>
        <dbReference type="EMBL" id="QVW21425.1"/>
    </source>
</evidence>
<dbReference type="EMBL" id="CP075566">
    <property type="protein sequence ID" value="QVW21425.1"/>
    <property type="molecule type" value="Genomic_DNA"/>
</dbReference>
<name>A0ABX8ERN7_9PSED</name>
<reference evidence="2 3" key="1">
    <citation type="submission" date="2021-05" db="EMBL/GenBank/DDBJ databases">
        <title>Complete genome of the cytokinin-producing biocontrol strain Pseudomonas fluorescens G20-18.</title>
        <authorList>
            <person name="Nielsen T.K."/>
            <person name="Mekureyaw M.F."/>
            <person name="Hansen L.H."/>
            <person name="Nicolaisen M.H."/>
            <person name="Roitsch T.G."/>
            <person name="Hennessy R.C."/>
        </authorList>
    </citation>
    <scope>NUCLEOTIDE SEQUENCE [LARGE SCALE GENOMIC DNA]</scope>
    <source>
        <strain evidence="2 3">G20-18</strain>
    </source>
</reference>
<organism evidence="2 3">
    <name type="scientific">Pseudomonas hormoni</name>
    <dbReference type="NCBI Taxonomy" id="3093767"/>
    <lineage>
        <taxon>Bacteria</taxon>
        <taxon>Pseudomonadati</taxon>
        <taxon>Pseudomonadota</taxon>
        <taxon>Gammaproteobacteria</taxon>
        <taxon>Pseudomonadales</taxon>
        <taxon>Pseudomonadaceae</taxon>
        <taxon>Pseudomonas</taxon>
    </lineage>
</organism>
<evidence type="ECO:0000256" key="1">
    <source>
        <dbReference type="SAM" id="MobiDB-lite"/>
    </source>
</evidence>
<sequence>MGFLKKAFKQVVKIASNPLGGGDDDKKAPEVAAPAAPTPAPAAVVEAPKADDKADDDADTEAAKRAAKAKGKRGLSVARSSGTGLNI</sequence>
<gene>
    <name evidence="2" type="ORF">KJF94_16050</name>
</gene>
<feature type="compositionally biased region" description="Low complexity" evidence="1">
    <location>
        <begin position="30"/>
        <end position="47"/>
    </location>
</feature>
<feature type="region of interest" description="Disordered" evidence="1">
    <location>
        <begin position="15"/>
        <end position="87"/>
    </location>
</feature>